<dbReference type="Pfam" id="PF00019">
    <property type="entry name" value="TGF_beta"/>
    <property type="match status" value="1"/>
</dbReference>
<dbReference type="InterPro" id="IPR029034">
    <property type="entry name" value="Cystine-knot_cytokine"/>
</dbReference>
<comment type="subcellular location">
    <subcellularLocation>
        <location evidence="1">Secreted</location>
    </subcellularLocation>
</comment>
<dbReference type="Proteomes" id="UP000288716">
    <property type="component" value="Unassembled WGS sequence"/>
</dbReference>
<evidence type="ECO:0000256" key="4">
    <source>
        <dbReference type="RuleBase" id="RU000354"/>
    </source>
</evidence>
<reference evidence="6 7" key="1">
    <citation type="journal article" date="2018" name="Gigascience">
        <title>Genomes of trombidid mites reveal novel predicted allergens and laterally-transferred genes associated with secondary metabolism.</title>
        <authorList>
            <person name="Dong X."/>
            <person name="Chaisiri K."/>
            <person name="Xia D."/>
            <person name="Armstrong S.D."/>
            <person name="Fang Y."/>
            <person name="Donnelly M.J."/>
            <person name="Kadowaki T."/>
            <person name="McGarry J.W."/>
            <person name="Darby A.C."/>
            <person name="Makepeace B.L."/>
        </authorList>
    </citation>
    <scope>NUCLEOTIDE SEQUENCE [LARGE SCALE GENOMIC DNA]</scope>
    <source>
        <strain evidence="6">UoL-UT</strain>
    </source>
</reference>
<dbReference type="InterPro" id="IPR015615">
    <property type="entry name" value="TGF-beta-rel"/>
</dbReference>
<evidence type="ECO:0000256" key="1">
    <source>
        <dbReference type="ARBA" id="ARBA00004613"/>
    </source>
</evidence>
<dbReference type="AlphaFoldDB" id="A0A443SQ36"/>
<dbReference type="GO" id="GO:0008083">
    <property type="term" value="F:growth factor activity"/>
    <property type="evidence" value="ECO:0007669"/>
    <property type="project" value="UniProtKB-KW"/>
</dbReference>
<dbReference type="PANTHER" id="PTHR11848:SF298">
    <property type="entry name" value="DAWDLE, ISOFORM A"/>
    <property type="match status" value="1"/>
</dbReference>
<dbReference type="SMART" id="SM00204">
    <property type="entry name" value="TGFB"/>
    <property type="match status" value="1"/>
</dbReference>
<name>A0A443SQ36_9ACAR</name>
<dbReference type="EMBL" id="NCKV01000825">
    <property type="protein sequence ID" value="RWS29638.1"/>
    <property type="molecule type" value="Genomic_DNA"/>
</dbReference>
<evidence type="ECO:0000256" key="3">
    <source>
        <dbReference type="ARBA" id="ARBA00022525"/>
    </source>
</evidence>
<dbReference type="CDD" id="cd13752">
    <property type="entry name" value="TGF_beta_INHB"/>
    <property type="match status" value="1"/>
</dbReference>
<dbReference type="GO" id="GO:0005615">
    <property type="term" value="C:extracellular space"/>
    <property type="evidence" value="ECO:0007669"/>
    <property type="project" value="TreeGrafter"/>
</dbReference>
<evidence type="ECO:0000313" key="7">
    <source>
        <dbReference type="Proteomes" id="UP000288716"/>
    </source>
</evidence>
<feature type="domain" description="TGF-beta family profile" evidence="5">
    <location>
        <begin position="94"/>
        <end position="194"/>
    </location>
</feature>
<dbReference type="STRING" id="299467.A0A443SQ36"/>
<dbReference type="PROSITE" id="PS51362">
    <property type="entry name" value="TGF_BETA_2"/>
    <property type="match status" value="1"/>
</dbReference>
<gene>
    <name evidence="6" type="ORF">B4U80_04475</name>
</gene>
<keyword evidence="4" id="KW-0339">Growth factor</keyword>
<dbReference type="PANTHER" id="PTHR11848">
    <property type="entry name" value="TGF-BETA FAMILY"/>
    <property type="match status" value="1"/>
</dbReference>
<keyword evidence="7" id="KW-1185">Reference proteome</keyword>
<dbReference type="GO" id="GO:0005125">
    <property type="term" value="F:cytokine activity"/>
    <property type="evidence" value="ECO:0007669"/>
    <property type="project" value="TreeGrafter"/>
</dbReference>
<comment type="similarity">
    <text evidence="2 4">Belongs to the TGF-beta family.</text>
</comment>
<keyword evidence="3" id="KW-0964">Secreted</keyword>
<evidence type="ECO:0000256" key="2">
    <source>
        <dbReference type="ARBA" id="ARBA00006656"/>
    </source>
</evidence>
<dbReference type="SUPFAM" id="SSF57501">
    <property type="entry name" value="Cystine-knot cytokines"/>
    <property type="match status" value="1"/>
</dbReference>
<sequence>MKLYSLSTSSASNRSAERLLAAVQPIEDTNEEVLNRENLLQTWFKWNEYNLTQILSKLVTPSDSNNQRILVDSEHLKIFSSFITIEYDYISTERVKRSIDCNPNGNSSSCCREPFYVNFTHIHWDDWILQPTGKCDISHARYHHTTVVQKYQSIISLCCSPREMSPIPLIYIDENGYVLKKILMNMVVESCDCA</sequence>
<proteinExistence type="inferred from homology"/>
<dbReference type="Gene3D" id="2.10.90.10">
    <property type="entry name" value="Cystine-knot cytokines"/>
    <property type="match status" value="1"/>
</dbReference>
<dbReference type="VEuPathDB" id="VectorBase:LDEU002403"/>
<evidence type="ECO:0000313" key="6">
    <source>
        <dbReference type="EMBL" id="RWS29638.1"/>
    </source>
</evidence>
<comment type="caution">
    <text evidence="6">The sequence shown here is derived from an EMBL/GenBank/DDBJ whole genome shotgun (WGS) entry which is preliminary data.</text>
</comment>
<organism evidence="6 7">
    <name type="scientific">Leptotrombidium deliense</name>
    <dbReference type="NCBI Taxonomy" id="299467"/>
    <lineage>
        <taxon>Eukaryota</taxon>
        <taxon>Metazoa</taxon>
        <taxon>Ecdysozoa</taxon>
        <taxon>Arthropoda</taxon>
        <taxon>Chelicerata</taxon>
        <taxon>Arachnida</taxon>
        <taxon>Acari</taxon>
        <taxon>Acariformes</taxon>
        <taxon>Trombidiformes</taxon>
        <taxon>Prostigmata</taxon>
        <taxon>Anystina</taxon>
        <taxon>Parasitengona</taxon>
        <taxon>Trombiculoidea</taxon>
        <taxon>Trombiculidae</taxon>
        <taxon>Leptotrombidium</taxon>
    </lineage>
</organism>
<dbReference type="InterPro" id="IPR001839">
    <property type="entry name" value="TGF-b_C"/>
</dbReference>
<accession>A0A443SQ36</accession>
<dbReference type="OrthoDB" id="6515793at2759"/>
<evidence type="ECO:0000259" key="5">
    <source>
        <dbReference type="PROSITE" id="PS51362"/>
    </source>
</evidence>
<protein>
    <submittedName>
        <fullName evidence="6">Myostatin-like protein</fullName>
    </submittedName>
</protein>